<reference evidence="1" key="1">
    <citation type="submission" date="2021-09" db="EMBL/GenBank/DDBJ databases">
        <title>A high-quality genome of the endoparasitic fungus Hirsutella rhossiliensis with a comparison of Hirsutella genomes reveals transposable elements contributing to genome size variation.</title>
        <authorList>
            <person name="Lin R."/>
            <person name="Jiao Y."/>
            <person name="Sun X."/>
            <person name="Ling J."/>
            <person name="Xie B."/>
            <person name="Cheng X."/>
        </authorList>
    </citation>
    <scope>NUCLEOTIDE SEQUENCE</scope>
    <source>
        <strain evidence="1">HR02</strain>
    </source>
</reference>
<dbReference type="Proteomes" id="UP000824596">
    <property type="component" value="Unassembled WGS sequence"/>
</dbReference>
<keyword evidence="2" id="KW-1185">Reference proteome</keyword>
<dbReference type="RefSeq" id="XP_044725253.1">
    <property type="nucleotide sequence ID" value="XM_044858853.1"/>
</dbReference>
<dbReference type="AlphaFoldDB" id="A0A9P8N6A9"/>
<proteinExistence type="predicted"/>
<dbReference type="GO" id="GO:0003824">
    <property type="term" value="F:catalytic activity"/>
    <property type="evidence" value="ECO:0007669"/>
    <property type="project" value="InterPro"/>
</dbReference>
<dbReference type="Pfam" id="PF01063">
    <property type="entry name" value="Aminotran_4"/>
    <property type="match status" value="1"/>
</dbReference>
<dbReference type="GeneID" id="68349511"/>
<dbReference type="InterPro" id="IPR043132">
    <property type="entry name" value="BCAT-like_C"/>
</dbReference>
<dbReference type="InterPro" id="IPR001544">
    <property type="entry name" value="Aminotrans_IV"/>
</dbReference>
<evidence type="ECO:0000313" key="2">
    <source>
        <dbReference type="Proteomes" id="UP000824596"/>
    </source>
</evidence>
<organism evidence="1 2">
    <name type="scientific">Hirsutella rhossiliensis</name>
    <dbReference type="NCBI Taxonomy" id="111463"/>
    <lineage>
        <taxon>Eukaryota</taxon>
        <taxon>Fungi</taxon>
        <taxon>Dikarya</taxon>
        <taxon>Ascomycota</taxon>
        <taxon>Pezizomycotina</taxon>
        <taxon>Sordariomycetes</taxon>
        <taxon>Hypocreomycetidae</taxon>
        <taxon>Hypocreales</taxon>
        <taxon>Ophiocordycipitaceae</taxon>
        <taxon>Hirsutella</taxon>
    </lineage>
</organism>
<dbReference type="SUPFAM" id="SSF56752">
    <property type="entry name" value="D-aminoacid aminotransferase-like PLP-dependent enzymes"/>
    <property type="match status" value="1"/>
</dbReference>
<comment type="caution">
    <text evidence="1">The sequence shown here is derived from an EMBL/GenBank/DDBJ whole genome shotgun (WGS) entry which is preliminary data.</text>
</comment>
<evidence type="ECO:0000313" key="1">
    <source>
        <dbReference type="EMBL" id="KAH0967740.1"/>
    </source>
</evidence>
<dbReference type="EMBL" id="JAIZPD010000001">
    <property type="protein sequence ID" value="KAH0967740.1"/>
    <property type="molecule type" value="Genomic_DNA"/>
</dbReference>
<dbReference type="InterPro" id="IPR036038">
    <property type="entry name" value="Aminotransferase-like"/>
</dbReference>
<sequence>MSDSAFSLFTSLRYDVALQQVPARGLDYAGWNHHTQSPFYMLDYHRDRILKAAVHWQWKEAVEKLSGDDALVQLARVAQEAIGSTSDPKPLRLRIVVDSNGDIAFQHFDTPALPLENLLPKRLPNPGSAPGPNEPKVPPRFTLVVDDDPTPRSEFTHFKTTKRVMYDAARQRAGITDPRDQKEVLIINDKSVMEGSTTTPYFWRSGRWVTPPVSPIFSWDDGCGGQDGTSRRWALQRGLAVEQAVPVDSLVDGEECWISSGVSGFRLAVVSLRRTA</sequence>
<dbReference type="OrthoDB" id="5288718at2759"/>
<gene>
    <name evidence="1" type="ORF">HRG_00382</name>
</gene>
<protein>
    <submittedName>
        <fullName evidence="1">Amino-transferase class IV domain-containing protein</fullName>
    </submittedName>
</protein>
<accession>A0A9P8N6A9</accession>
<dbReference type="Gene3D" id="3.20.10.10">
    <property type="entry name" value="D-amino Acid Aminotransferase, subunit A, domain 2"/>
    <property type="match status" value="1"/>
</dbReference>
<name>A0A9P8N6A9_9HYPO</name>